<feature type="coiled-coil region" evidence="1">
    <location>
        <begin position="3"/>
        <end position="49"/>
    </location>
</feature>
<organism evidence="3 4">
    <name type="scientific">Iocasia fonsfrigidae</name>
    <dbReference type="NCBI Taxonomy" id="2682810"/>
    <lineage>
        <taxon>Bacteria</taxon>
        <taxon>Bacillati</taxon>
        <taxon>Bacillota</taxon>
        <taxon>Clostridia</taxon>
        <taxon>Halanaerobiales</taxon>
        <taxon>Halanaerobiaceae</taxon>
        <taxon>Iocasia</taxon>
    </lineage>
</organism>
<evidence type="ECO:0000256" key="1">
    <source>
        <dbReference type="SAM" id="Coils"/>
    </source>
</evidence>
<dbReference type="Pfam" id="PF04233">
    <property type="entry name" value="Phage_Mu_F"/>
    <property type="match status" value="1"/>
</dbReference>
<dbReference type="InterPro" id="IPR006528">
    <property type="entry name" value="Phage_head_morphogenesis_dom"/>
</dbReference>
<evidence type="ECO:0000259" key="2">
    <source>
        <dbReference type="Pfam" id="PF04233"/>
    </source>
</evidence>
<protein>
    <recommendedName>
        <fullName evidence="2">Phage head morphogenesis domain-containing protein</fullName>
    </recommendedName>
</protein>
<dbReference type="AlphaFoldDB" id="A0A8A7K5G5"/>
<evidence type="ECO:0000313" key="4">
    <source>
        <dbReference type="Proteomes" id="UP000665020"/>
    </source>
</evidence>
<keyword evidence="4" id="KW-1185">Reference proteome</keyword>
<evidence type="ECO:0000313" key="3">
    <source>
        <dbReference type="EMBL" id="QTL96551.1"/>
    </source>
</evidence>
<feature type="domain" description="Phage head morphogenesis" evidence="2">
    <location>
        <begin position="152"/>
        <end position="277"/>
    </location>
</feature>
<sequence length="530" mass="60682">MANIDLSDEFERLQAEIDKISDTGARRIAKEYANALEELRTIVRKAYDKHGTEGELTYEEMVKYDRLKQFNKELTAAIKVMHVQTSKITRKILKDTYKTSFESVRGAVGQAAGKTIRGIVKQEVINEALQNPVSGLTLNDRLKVRRSRIITDIQETIGQGLYKGESYTDMSRRLKDSLEGDIVKSHRIVRTESHRVMEKSKMDSLEHAANQGVNLRKYWLTSEDERVRSSHNHMGEKYSKENAIPIDENFVNDKTGGEGPSPGQLGTAKDDIHCRCISVTIVITDNDTDDFENKEESDIIIPEAKSVKEAEKWAQDNYNLNVSYKDISTEMANANNKAIKKMYGRFPQLNDVNINIRTMKAKSYYGKTVVGWDSKTGRLKQPDLRISKVYFKDSDTFWKQLRKDLDSNFHYPGHNEQSTMVHELTHILEYKMQLNKYGYSDMQVISRVEAQKLLHGIGNIAKSIKEEVLENMGLPQYGSETAKKLRELGEYSRTSDREFLAEAIADAVVSENPLDISKETLKVLERRMRE</sequence>
<gene>
    <name evidence="3" type="ORF">GM661_00490</name>
</gene>
<proteinExistence type="predicted"/>
<dbReference type="EMBL" id="CP046640">
    <property type="protein sequence ID" value="QTL96551.1"/>
    <property type="molecule type" value="Genomic_DNA"/>
</dbReference>
<dbReference type="KEGG" id="ifn:GM661_00490"/>
<reference evidence="3" key="1">
    <citation type="submission" date="2019-12" db="EMBL/GenBank/DDBJ databases">
        <authorList>
            <person name="zhang j."/>
            <person name="sun C.M."/>
        </authorList>
    </citation>
    <scope>NUCLEOTIDE SEQUENCE</scope>
    <source>
        <strain evidence="3">NS-1</strain>
    </source>
</reference>
<keyword evidence="1" id="KW-0175">Coiled coil</keyword>
<name>A0A8A7K5G5_9FIRM</name>
<accession>A0A8A7K5G5</accession>
<dbReference type="Proteomes" id="UP000665020">
    <property type="component" value="Chromosome"/>
</dbReference>
<dbReference type="RefSeq" id="WP_230868269.1">
    <property type="nucleotide sequence ID" value="NZ_CP046640.1"/>
</dbReference>